<keyword evidence="2" id="KW-1185">Reference proteome</keyword>
<evidence type="ECO:0000313" key="2">
    <source>
        <dbReference type="Proteomes" id="UP000271889"/>
    </source>
</evidence>
<name>A0A3P6QUV4_CYLGO</name>
<gene>
    <name evidence="1" type="ORF">CGOC_LOCUS2932</name>
</gene>
<accession>A0A3P6QUV4</accession>
<evidence type="ECO:0000313" key="1">
    <source>
        <dbReference type="EMBL" id="VDK54202.1"/>
    </source>
</evidence>
<dbReference type="EMBL" id="UYRV01006996">
    <property type="protein sequence ID" value="VDK54202.1"/>
    <property type="molecule type" value="Genomic_DNA"/>
</dbReference>
<dbReference type="PANTHER" id="PTHR21523">
    <property type="match status" value="1"/>
</dbReference>
<dbReference type="Proteomes" id="UP000271889">
    <property type="component" value="Unassembled WGS sequence"/>
</dbReference>
<dbReference type="PANTHER" id="PTHR21523:SF38">
    <property type="entry name" value="MLT-TEN (MLT-10) RELATED"/>
    <property type="match status" value="1"/>
</dbReference>
<sequence>MRWKASGSMEEEFEGDLTLIAPAVLTPGALQVFVLSPSVLSPRVLSQERLVVEVFSPHILGGEHEHEEAHGGHVVEVGGFQGAHSPHYHGEEFIEVEW</sequence>
<organism evidence="1 2">
    <name type="scientific">Cylicostephanus goldi</name>
    <name type="common">Nematode worm</name>
    <dbReference type="NCBI Taxonomy" id="71465"/>
    <lineage>
        <taxon>Eukaryota</taxon>
        <taxon>Metazoa</taxon>
        <taxon>Ecdysozoa</taxon>
        <taxon>Nematoda</taxon>
        <taxon>Chromadorea</taxon>
        <taxon>Rhabditida</taxon>
        <taxon>Rhabditina</taxon>
        <taxon>Rhabditomorpha</taxon>
        <taxon>Strongyloidea</taxon>
        <taxon>Strongylidae</taxon>
        <taxon>Cylicostephanus</taxon>
    </lineage>
</organism>
<dbReference type="AlphaFoldDB" id="A0A3P6QUV4"/>
<reference evidence="1 2" key="1">
    <citation type="submission" date="2018-11" db="EMBL/GenBank/DDBJ databases">
        <authorList>
            <consortium name="Pathogen Informatics"/>
        </authorList>
    </citation>
    <scope>NUCLEOTIDE SEQUENCE [LARGE SCALE GENOMIC DNA]</scope>
</reference>
<protein>
    <submittedName>
        <fullName evidence="1">Uncharacterized protein</fullName>
    </submittedName>
</protein>
<proteinExistence type="predicted"/>